<dbReference type="EnsemblBacteria" id="BAG00820">
    <property type="protein sequence ID" value="BAG00820"/>
    <property type="gene ID" value="MAE_09980"/>
</dbReference>
<accession>B0JRS0</accession>
<organism evidence="1 2">
    <name type="scientific">Microcystis aeruginosa (strain NIES-843 / IAM M-2473)</name>
    <dbReference type="NCBI Taxonomy" id="449447"/>
    <lineage>
        <taxon>Bacteria</taxon>
        <taxon>Bacillati</taxon>
        <taxon>Cyanobacteriota</taxon>
        <taxon>Cyanophyceae</taxon>
        <taxon>Oscillatoriophycideae</taxon>
        <taxon>Chroococcales</taxon>
        <taxon>Microcystaceae</taxon>
        <taxon>Microcystis</taxon>
    </lineage>
</organism>
<name>B0JRS0_MICAN</name>
<dbReference type="EMBL" id="AP009552">
    <property type="protein sequence ID" value="BAG00820.1"/>
    <property type="molecule type" value="Genomic_DNA"/>
</dbReference>
<dbReference type="Proteomes" id="UP000001510">
    <property type="component" value="Chromosome"/>
</dbReference>
<gene>
    <name evidence="1" type="ordered locus">MAE_09980</name>
</gene>
<proteinExistence type="predicted"/>
<dbReference type="HOGENOM" id="CLU_3081822_0_0_3"/>
<dbReference type="AlphaFoldDB" id="B0JRS0"/>
<evidence type="ECO:0000313" key="2">
    <source>
        <dbReference type="Proteomes" id="UP000001510"/>
    </source>
</evidence>
<dbReference type="STRING" id="449447.MAE_09980"/>
<sequence length="52" mass="6083">MVSFSVDWEGFSLLLRFEAAPKPKGMIINTYRSNCYHLMMTNLFSLLLLLNR</sequence>
<dbReference type="KEGG" id="mar:MAE_09980"/>
<dbReference type="PaxDb" id="449447-MAE_09980"/>
<reference evidence="1 2" key="1">
    <citation type="journal article" date="2007" name="DNA Res.">
        <title>Complete genomic structure of the bloom-forming toxic cyanobacterium Microcystis aeruginosa NIES-843.</title>
        <authorList>
            <person name="Kaneko T."/>
            <person name="Nakajima N."/>
            <person name="Okamoto S."/>
            <person name="Suzuki I."/>
            <person name="Tanabe Y."/>
            <person name="Tamaoki M."/>
            <person name="Nakamura Y."/>
            <person name="Kasai F."/>
            <person name="Watanabe A."/>
            <person name="Kawashima K."/>
            <person name="Kishida Y."/>
            <person name="Ono A."/>
            <person name="Shimizu Y."/>
            <person name="Takahashi C."/>
            <person name="Minami C."/>
            <person name="Fujishiro T."/>
            <person name="Kohara M."/>
            <person name="Katoh M."/>
            <person name="Nakazaki N."/>
            <person name="Nakayama S."/>
            <person name="Yamada M."/>
            <person name="Tabata S."/>
            <person name="Watanabe M.M."/>
        </authorList>
    </citation>
    <scope>NUCLEOTIDE SEQUENCE [LARGE SCALE GENOMIC DNA]</scope>
    <source>
        <strain evidence="2">NIES-843 / IAM M-247</strain>
    </source>
</reference>
<protein>
    <submittedName>
        <fullName evidence="1">Uncharacterized protein</fullName>
    </submittedName>
</protein>
<evidence type="ECO:0000313" key="1">
    <source>
        <dbReference type="EMBL" id="BAG00820.1"/>
    </source>
</evidence>
<keyword evidence="2" id="KW-1185">Reference proteome</keyword>